<feature type="domain" description="C2H2-type" evidence="7">
    <location>
        <begin position="674"/>
        <end position="701"/>
    </location>
</feature>
<evidence type="ECO:0000256" key="2">
    <source>
        <dbReference type="ARBA" id="ARBA00022737"/>
    </source>
</evidence>
<feature type="domain" description="C2H2-type" evidence="7">
    <location>
        <begin position="525"/>
        <end position="549"/>
    </location>
</feature>
<dbReference type="PROSITE" id="PS50157">
    <property type="entry name" value="ZINC_FINGER_C2H2_2"/>
    <property type="match status" value="11"/>
</dbReference>
<feature type="domain" description="C2H2-type" evidence="7">
    <location>
        <begin position="470"/>
        <end position="493"/>
    </location>
</feature>
<dbReference type="Gene3D" id="3.30.160.60">
    <property type="entry name" value="Classic Zinc Finger"/>
    <property type="match status" value="9"/>
</dbReference>
<feature type="domain" description="C2H2-type" evidence="7">
    <location>
        <begin position="616"/>
        <end position="643"/>
    </location>
</feature>
<evidence type="ECO:0000256" key="1">
    <source>
        <dbReference type="ARBA" id="ARBA00022723"/>
    </source>
</evidence>
<evidence type="ECO:0000256" key="5">
    <source>
        <dbReference type="PROSITE-ProRule" id="PRU00042"/>
    </source>
</evidence>
<feature type="domain" description="C2H2-type" evidence="7">
    <location>
        <begin position="793"/>
        <end position="820"/>
    </location>
</feature>
<dbReference type="Pfam" id="PF13912">
    <property type="entry name" value="zf-C2H2_6"/>
    <property type="match status" value="1"/>
</dbReference>
<dbReference type="PANTHER" id="PTHR24379:SF121">
    <property type="entry name" value="C2H2-TYPE DOMAIN-CONTAINING PROTEIN"/>
    <property type="match status" value="1"/>
</dbReference>
<dbReference type="Pfam" id="PF12874">
    <property type="entry name" value="zf-met"/>
    <property type="match status" value="1"/>
</dbReference>
<feature type="compositionally biased region" description="Polar residues" evidence="6">
    <location>
        <begin position="19"/>
        <end position="34"/>
    </location>
</feature>
<dbReference type="EMBL" id="JACKWZ010000316">
    <property type="protein sequence ID" value="KAF9409475.1"/>
    <property type="molecule type" value="Genomic_DNA"/>
</dbReference>
<keyword evidence="9" id="KW-1185">Reference proteome</keyword>
<keyword evidence="2" id="KW-0677">Repeat</keyword>
<feature type="domain" description="C2H2-type" evidence="7">
    <location>
        <begin position="736"/>
        <end position="764"/>
    </location>
</feature>
<gene>
    <name evidence="8" type="ORF">HW555_011171</name>
</gene>
<dbReference type="GO" id="GO:0005634">
    <property type="term" value="C:nucleus"/>
    <property type="evidence" value="ECO:0007669"/>
    <property type="project" value="UniProtKB-ARBA"/>
</dbReference>
<evidence type="ECO:0000313" key="9">
    <source>
        <dbReference type="Proteomes" id="UP000648187"/>
    </source>
</evidence>
<protein>
    <recommendedName>
        <fullName evidence="7">C2H2-type domain-containing protein</fullName>
    </recommendedName>
</protein>
<dbReference type="FunFam" id="3.30.160.60:FF:000340">
    <property type="entry name" value="zinc finger protein 473 isoform X1"/>
    <property type="match status" value="1"/>
</dbReference>
<dbReference type="Proteomes" id="UP000648187">
    <property type="component" value="Unassembled WGS sequence"/>
</dbReference>
<dbReference type="PANTHER" id="PTHR24379">
    <property type="entry name" value="KRAB AND ZINC FINGER DOMAIN-CONTAINING"/>
    <property type="match status" value="1"/>
</dbReference>
<sequence length="908" mass="106048">MIMPKKRRRALSVLSESSNITNDYDDSSSSTEQHTGNKKESGTWTCQKCKMADTLKNKPSENFEWIKQRLQTVWTAPKFCGLCLENRGNFSSVDMEFMISQQTYSKCLQDILNYVFNEDIEQIMSSHYICDGCTEKTIQAYLFIHNTRQLTKILNNCVSDIYSKVVDVNSQLNDTVTADAANVMIVLENDKELCKTIIDIHSMTEVIPTATHIPMKVEQPEVIEPKIVQITNSQVLIKQSMEEIKIEPKPKVRKIAKPDSTPNITLKEGHIVIKPLSSVRNEAPHIFTSYRSLKEHEKAKHKKAVFRCNLCNKSYNTQQYLNIHYKTHERARCKLCQLIVPEEELMDHLKANHSNLVYPCKFCDLVYYTQETLDTHFKITHLVNDTKAKSQCVMCLRNFVEAELKKHKCKFSCSECFVMPCIHFKYLNSYREQILSHVNKIKCIDCDYLTRRKEHLIGHANREHLDHHPFTCADCGQQFYTKLSLKTHIVQFHEDLFCPYCDFEFKDMRTLESHKKACKLVIRAFTCSQCEASFDVAEELTKHENLKHSEVVFACPLCKSRFLTDLELREHRARIHGGIQCKKRRKHIECSLCNIMFKSLKEMLEHEKSHDENDTYPCKMCSKNYKSLMKLYIHNQRHYTDRIKCQGCNKRVATSFYAQHLVRCPYARMTTLDHVCEVCGKSFHLESLLKLHQKVHMDREPCPHCNKAIKPASLKKHMEQFHGENAKEKPAGRGLLECSLCGHIVKKKCDLEAHMNRYHLKIKPYICPICSKDFCGKVRLKEHIATHTSDNNCFCSICGKKFANRVCLKMHFRMHTGEAPYSCDICGQKFRSSSMMKTHRLKKHLEKTVSCPLCDNMFFMARDMRHHFKKAHWKYKDGRPFNPRDVEELPKELYYLFEDGRLPKITND</sequence>
<evidence type="ECO:0000256" key="4">
    <source>
        <dbReference type="ARBA" id="ARBA00022833"/>
    </source>
</evidence>
<keyword evidence="3 5" id="KW-0863">Zinc-finger</keyword>
<accession>A0A835G7H8</accession>
<dbReference type="GO" id="GO:0008270">
    <property type="term" value="F:zinc ion binding"/>
    <property type="evidence" value="ECO:0007669"/>
    <property type="project" value="UniProtKB-KW"/>
</dbReference>
<keyword evidence="4" id="KW-0862">Zinc</keyword>
<feature type="domain" description="C2H2-type" evidence="7">
    <location>
        <begin position="306"/>
        <end position="333"/>
    </location>
</feature>
<evidence type="ECO:0000313" key="8">
    <source>
        <dbReference type="EMBL" id="KAF9409475.1"/>
    </source>
</evidence>
<feature type="domain" description="C2H2-type" evidence="7">
    <location>
        <begin position="821"/>
        <end position="849"/>
    </location>
</feature>
<organism evidence="8 9">
    <name type="scientific">Spodoptera exigua</name>
    <name type="common">Beet armyworm</name>
    <name type="synonym">Noctua fulgens</name>
    <dbReference type="NCBI Taxonomy" id="7107"/>
    <lineage>
        <taxon>Eukaryota</taxon>
        <taxon>Metazoa</taxon>
        <taxon>Ecdysozoa</taxon>
        <taxon>Arthropoda</taxon>
        <taxon>Hexapoda</taxon>
        <taxon>Insecta</taxon>
        <taxon>Pterygota</taxon>
        <taxon>Neoptera</taxon>
        <taxon>Endopterygota</taxon>
        <taxon>Lepidoptera</taxon>
        <taxon>Glossata</taxon>
        <taxon>Ditrysia</taxon>
        <taxon>Noctuoidea</taxon>
        <taxon>Noctuidae</taxon>
        <taxon>Amphipyrinae</taxon>
        <taxon>Spodoptera</taxon>
    </lineage>
</organism>
<dbReference type="SUPFAM" id="SSF57667">
    <property type="entry name" value="beta-beta-alpha zinc fingers"/>
    <property type="match status" value="8"/>
</dbReference>
<feature type="domain" description="C2H2-type" evidence="7">
    <location>
        <begin position="553"/>
        <end position="581"/>
    </location>
</feature>
<dbReference type="AlphaFoldDB" id="A0A835G7H8"/>
<feature type="region of interest" description="Disordered" evidence="6">
    <location>
        <begin position="19"/>
        <end position="41"/>
    </location>
</feature>
<reference evidence="8" key="1">
    <citation type="submission" date="2020-08" db="EMBL/GenBank/DDBJ databases">
        <title>Spodoptera exigua strain:BAW_Kor-Di-RS1 Genome sequencing and assembly.</title>
        <authorList>
            <person name="Kim J."/>
            <person name="Nam H.Y."/>
            <person name="Kwon M."/>
            <person name="Choi J.H."/>
            <person name="Cho S.R."/>
            <person name="Kim G.-H."/>
        </authorList>
    </citation>
    <scope>NUCLEOTIDE SEQUENCE</scope>
    <source>
        <strain evidence="8">BAW_Kor-Di-RS1</strain>
        <tissue evidence="8">Whole-body</tissue>
    </source>
</reference>
<feature type="domain" description="C2H2-type" evidence="7">
    <location>
        <begin position="588"/>
        <end position="615"/>
    </location>
</feature>
<proteinExistence type="predicted"/>
<dbReference type="InterPro" id="IPR013087">
    <property type="entry name" value="Znf_C2H2_type"/>
</dbReference>
<evidence type="ECO:0000256" key="3">
    <source>
        <dbReference type="ARBA" id="ARBA00022771"/>
    </source>
</evidence>
<evidence type="ECO:0000259" key="7">
    <source>
        <dbReference type="PROSITE" id="PS50157"/>
    </source>
</evidence>
<name>A0A835G7H8_SPOEX</name>
<keyword evidence="1" id="KW-0479">Metal-binding</keyword>
<feature type="domain" description="C2H2-type" evidence="7">
    <location>
        <begin position="765"/>
        <end position="792"/>
    </location>
</feature>
<evidence type="ECO:0000256" key="6">
    <source>
        <dbReference type="SAM" id="MobiDB-lite"/>
    </source>
</evidence>
<dbReference type="Pfam" id="PF00096">
    <property type="entry name" value="zf-C2H2"/>
    <property type="match status" value="3"/>
</dbReference>
<comment type="caution">
    <text evidence="8">The sequence shown here is derived from an EMBL/GenBank/DDBJ whole genome shotgun (WGS) entry which is preliminary data.</text>
</comment>
<dbReference type="SMART" id="SM00355">
    <property type="entry name" value="ZnF_C2H2"/>
    <property type="match status" value="17"/>
</dbReference>
<dbReference type="PROSITE" id="PS00028">
    <property type="entry name" value="ZINC_FINGER_C2H2_1"/>
    <property type="match status" value="13"/>
</dbReference>
<dbReference type="InterPro" id="IPR036236">
    <property type="entry name" value="Znf_C2H2_sf"/>
</dbReference>